<reference evidence="2" key="1">
    <citation type="journal article" date="2013" name="Science">
        <title>Comparative analysis of bat genomes provides insight into the evolution of flight and immunity.</title>
        <authorList>
            <person name="Zhang G."/>
            <person name="Cowled C."/>
            <person name="Shi Z."/>
            <person name="Huang Z."/>
            <person name="Bishop-Lilly K.A."/>
            <person name="Fang X."/>
            <person name="Wynne J.W."/>
            <person name="Xiong Z."/>
            <person name="Baker M.L."/>
            <person name="Zhao W."/>
            <person name="Tachedjian M."/>
            <person name="Zhu Y."/>
            <person name="Zhou P."/>
            <person name="Jiang X."/>
            <person name="Ng J."/>
            <person name="Yang L."/>
            <person name="Wu L."/>
            <person name="Xiao J."/>
            <person name="Feng Y."/>
            <person name="Chen Y."/>
            <person name="Sun X."/>
            <person name="Zhang Y."/>
            <person name="Marsh G.A."/>
            <person name="Crameri G."/>
            <person name="Broder C.C."/>
            <person name="Frey K.G."/>
            <person name="Wang L.F."/>
            <person name="Wang J."/>
        </authorList>
    </citation>
    <scope>NUCLEOTIDE SEQUENCE [LARGE SCALE GENOMIC DNA]</scope>
</reference>
<dbReference type="Proteomes" id="UP000010552">
    <property type="component" value="Unassembled WGS sequence"/>
</dbReference>
<dbReference type="InParanoid" id="L5K1M3"/>
<organism evidence="1 2">
    <name type="scientific">Pteropus alecto</name>
    <name type="common">Black flying fox</name>
    <dbReference type="NCBI Taxonomy" id="9402"/>
    <lineage>
        <taxon>Eukaryota</taxon>
        <taxon>Metazoa</taxon>
        <taxon>Chordata</taxon>
        <taxon>Craniata</taxon>
        <taxon>Vertebrata</taxon>
        <taxon>Euteleostomi</taxon>
        <taxon>Mammalia</taxon>
        <taxon>Eutheria</taxon>
        <taxon>Laurasiatheria</taxon>
        <taxon>Chiroptera</taxon>
        <taxon>Yinpterochiroptera</taxon>
        <taxon>Pteropodoidea</taxon>
        <taxon>Pteropodidae</taxon>
        <taxon>Pteropodinae</taxon>
        <taxon>Pteropus</taxon>
    </lineage>
</organism>
<accession>L5K1M3</accession>
<name>L5K1M3_PTEAL</name>
<gene>
    <name evidence="1" type="ORF">PAL_GLEAN10023530</name>
</gene>
<keyword evidence="2" id="KW-1185">Reference proteome</keyword>
<evidence type="ECO:0000313" key="1">
    <source>
        <dbReference type="EMBL" id="ELK05465.1"/>
    </source>
</evidence>
<evidence type="ECO:0000313" key="2">
    <source>
        <dbReference type="Proteomes" id="UP000010552"/>
    </source>
</evidence>
<protein>
    <submittedName>
        <fullName evidence="1">Uncharacterized protein</fullName>
    </submittedName>
</protein>
<sequence length="70" mass="7535">MGRNSSLRDLGFVLRWAPPPACRVQVQVRLAQAGSGQDREAAQRLASGAQLQRTLPALFSLDSFLGRAGL</sequence>
<dbReference type="AlphaFoldDB" id="L5K1M3"/>
<proteinExistence type="predicted"/>
<dbReference type="EMBL" id="KB031042">
    <property type="protein sequence ID" value="ELK05465.1"/>
    <property type="molecule type" value="Genomic_DNA"/>
</dbReference>